<organism evidence="3 4">
    <name type="scientific">Fibrivirga algicola</name>
    <dbReference type="NCBI Taxonomy" id="2950420"/>
    <lineage>
        <taxon>Bacteria</taxon>
        <taxon>Pseudomonadati</taxon>
        <taxon>Bacteroidota</taxon>
        <taxon>Cytophagia</taxon>
        <taxon>Cytophagales</taxon>
        <taxon>Spirosomataceae</taxon>
        <taxon>Fibrivirga</taxon>
    </lineage>
</organism>
<dbReference type="InterPro" id="IPR050879">
    <property type="entry name" value="Acyltransferase_3"/>
</dbReference>
<comment type="caution">
    <text evidence="3">The sequence shown here is derived from an EMBL/GenBank/DDBJ whole genome shotgun (WGS) entry which is preliminary data.</text>
</comment>
<evidence type="ECO:0000256" key="1">
    <source>
        <dbReference type="SAM" id="Phobius"/>
    </source>
</evidence>
<reference evidence="4" key="2">
    <citation type="submission" date="2023-07" db="EMBL/GenBank/DDBJ databases">
        <authorList>
            <person name="Jung D.-H."/>
        </authorList>
    </citation>
    <scope>NUCLEOTIDE SEQUENCE [LARGE SCALE GENOMIC DNA]</scope>
    <source>
        <strain evidence="4">JA-25</strain>
    </source>
</reference>
<dbReference type="Proteomes" id="UP000606008">
    <property type="component" value="Unassembled WGS sequence"/>
</dbReference>
<protein>
    <submittedName>
        <fullName evidence="3">Acyltransferase</fullName>
    </submittedName>
</protein>
<feature type="transmembrane region" description="Helical" evidence="1">
    <location>
        <begin position="307"/>
        <end position="327"/>
    </location>
</feature>
<accession>A0ABX0QG37</accession>
<dbReference type="GO" id="GO:0016746">
    <property type="term" value="F:acyltransferase activity"/>
    <property type="evidence" value="ECO:0007669"/>
    <property type="project" value="UniProtKB-KW"/>
</dbReference>
<keyword evidence="1" id="KW-0472">Membrane</keyword>
<dbReference type="PANTHER" id="PTHR23028">
    <property type="entry name" value="ACETYLTRANSFERASE"/>
    <property type="match status" value="1"/>
</dbReference>
<feature type="transmembrane region" description="Helical" evidence="1">
    <location>
        <begin position="72"/>
        <end position="90"/>
    </location>
</feature>
<keyword evidence="4" id="KW-1185">Reference proteome</keyword>
<keyword evidence="1" id="KW-0812">Transmembrane</keyword>
<keyword evidence="3" id="KW-0808">Transferase</keyword>
<evidence type="ECO:0000313" key="3">
    <source>
        <dbReference type="EMBL" id="NID10155.1"/>
    </source>
</evidence>
<dbReference type="InterPro" id="IPR002656">
    <property type="entry name" value="Acyl_transf_3_dom"/>
</dbReference>
<feature type="transmembrane region" description="Helical" evidence="1">
    <location>
        <begin position="278"/>
        <end position="295"/>
    </location>
</feature>
<evidence type="ECO:0000313" key="4">
    <source>
        <dbReference type="Proteomes" id="UP000606008"/>
    </source>
</evidence>
<feature type="transmembrane region" description="Helical" evidence="1">
    <location>
        <begin position="216"/>
        <end position="234"/>
    </location>
</feature>
<feature type="transmembrane region" description="Helical" evidence="1">
    <location>
        <begin position="333"/>
        <end position="351"/>
    </location>
</feature>
<keyword evidence="1" id="KW-1133">Transmembrane helix</keyword>
<dbReference type="EMBL" id="WAEL01000002">
    <property type="protein sequence ID" value="NID10155.1"/>
    <property type="molecule type" value="Genomic_DNA"/>
</dbReference>
<dbReference type="Pfam" id="PF01757">
    <property type="entry name" value="Acyl_transf_3"/>
    <property type="match status" value="1"/>
</dbReference>
<feature type="transmembrane region" description="Helical" evidence="1">
    <location>
        <begin position="153"/>
        <end position="174"/>
    </location>
</feature>
<feature type="transmembrane region" description="Helical" evidence="1">
    <location>
        <begin position="110"/>
        <end position="133"/>
    </location>
</feature>
<proteinExistence type="predicted"/>
<reference evidence="4" key="1">
    <citation type="submission" date="2019-09" db="EMBL/GenBank/DDBJ databases">
        <authorList>
            <person name="Jung D.-H."/>
        </authorList>
    </citation>
    <scope>NUCLEOTIDE SEQUENCE [LARGE SCALE GENOMIC DNA]</scope>
    <source>
        <strain evidence="4">JA-25</strain>
    </source>
</reference>
<gene>
    <name evidence="3" type="ORF">F7231_08205</name>
</gene>
<name>A0ABX0QG37_9BACT</name>
<feature type="transmembrane region" description="Helical" evidence="1">
    <location>
        <begin position="246"/>
        <end position="266"/>
    </location>
</feature>
<feature type="transmembrane region" description="Helical" evidence="1">
    <location>
        <begin position="186"/>
        <end position="204"/>
    </location>
</feature>
<evidence type="ECO:0000259" key="2">
    <source>
        <dbReference type="Pfam" id="PF01757"/>
    </source>
</evidence>
<dbReference type="RefSeq" id="WP_166691541.1">
    <property type="nucleotide sequence ID" value="NZ_WAEL01000002.1"/>
</dbReference>
<keyword evidence="3" id="KW-0012">Acyltransferase</keyword>
<sequence>MGLLRFLLALAVVAGHCDSGLGIKFMNGQIAVQSFYIISGFYISLILNEKYVHQPNAYWLFISNRLLRLFPLYWAVLLATFLFSITFSIVSHSHDNPALAVYSTVQFNPFSLVALILSNIFIIGQDLIMFMGINPEDGHFFLTANFWGTKPPLHSFLLVPQAWTLALELMFYAMAPFLVRRGYKSILLFVAGSLAIRLLLYTQLGLTNDPWTYRFFPNEIMFFLLGTLSYKLFVELRNRPVQKNRQLGLYLIVITLTSLYAFIPAGRFESFPFSIREVAYFALLIGTIPYLFMLSNRYAADSHIGELSFPIYITHILIILVIHKVHLPWLNQGWIIVLITIAASYLLNRFVSIPVEKIRQARVAKPAAL</sequence>
<feature type="domain" description="Acyltransferase 3" evidence="2">
    <location>
        <begin position="3"/>
        <end position="347"/>
    </location>
</feature>
<dbReference type="PANTHER" id="PTHR23028:SF53">
    <property type="entry name" value="ACYL_TRANSF_3 DOMAIN-CONTAINING PROTEIN"/>
    <property type="match status" value="1"/>
</dbReference>